<dbReference type="SUPFAM" id="SSF143631">
    <property type="entry name" value="ApbE-like"/>
    <property type="match status" value="1"/>
</dbReference>
<dbReference type="EMBL" id="WJKJ01000043">
    <property type="protein sequence ID" value="MBD3363861.1"/>
    <property type="molecule type" value="Genomic_DNA"/>
</dbReference>
<dbReference type="EC" id="2.7.1.180" evidence="1 10"/>
<feature type="binding site" evidence="11">
    <location>
        <position position="162"/>
    </location>
    <ligand>
        <name>Mg(2+)</name>
        <dbReference type="ChEBI" id="CHEBI:18420"/>
    </ligand>
</feature>
<evidence type="ECO:0000256" key="6">
    <source>
        <dbReference type="ARBA" id="ARBA00022827"/>
    </source>
</evidence>
<proteinExistence type="inferred from homology"/>
<dbReference type="InterPro" id="IPR003374">
    <property type="entry name" value="ApbE-like_sf"/>
</dbReference>
<comment type="similarity">
    <text evidence="10 12">Belongs to the ApbE family.</text>
</comment>
<dbReference type="Gene3D" id="3.10.520.10">
    <property type="entry name" value="ApbE-like domains"/>
    <property type="match status" value="1"/>
</dbReference>
<comment type="subcellular location">
    <subcellularLocation>
        <location evidence="12">Cell inner membrane</location>
        <topology evidence="12">Lipid-anchor</topology>
        <orientation evidence="12">Periplasmic side</orientation>
    </subcellularLocation>
</comment>
<keyword evidence="12" id="KW-0997">Cell inner membrane</keyword>
<evidence type="ECO:0000256" key="2">
    <source>
        <dbReference type="ARBA" id="ARBA00016337"/>
    </source>
</evidence>
<gene>
    <name evidence="13" type="ORF">GF359_01455</name>
</gene>
<evidence type="ECO:0000313" key="14">
    <source>
        <dbReference type="Proteomes" id="UP000630660"/>
    </source>
</evidence>
<evidence type="ECO:0000256" key="5">
    <source>
        <dbReference type="ARBA" id="ARBA00022723"/>
    </source>
</evidence>
<evidence type="ECO:0000313" key="13">
    <source>
        <dbReference type="EMBL" id="MBD3363861.1"/>
    </source>
</evidence>
<evidence type="ECO:0000256" key="4">
    <source>
        <dbReference type="ARBA" id="ARBA00022679"/>
    </source>
</evidence>
<evidence type="ECO:0000256" key="3">
    <source>
        <dbReference type="ARBA" id="ARBA00022630"/>
    </source>
</evidence>
<keyword evidence="12" id="KW-0449">Lipoprotein</keyword>
<evidence type="ECO:0000256" key="9">
    <source>
        <dbReference type="ARBA" id="ARBA00048540"/>
    </source>
</evidence>
<dbReference type="PANTHER" id="PTHR30040:SF2">
    <property type="entry name" value="FAD:PROTEIN FMN TRANSFERASE"/>
    <property type="match status" value="1"/>
</dbReference>
<dbReference type="PIRSF" id="PIRSF006268">
    <property type="entry name" value="ApbE"/>
    <property type="match status" value="1"/>
</dbReference>
<feature type="binding site" evidence="11">
    <location>
        <position position="275"/>
    </location>
    <ligand>
        <name>Mg(2+)</name>
        <dbReference type="ChEBI" id="CHEBI:18420"/>
    </ligand>
</feature>
<comment type="catalytic activity">
    <reaction evidence="9 10 12">
        <text>L-threonyl-[protein] + FAD = FMN-L-threonyl-[protein] + AMP + H(+)</text>
        <dbReference type="Rhea" id="RHEA:36847"/>
        <dbReference type="Rhea" id="RHEA-COMP:11060"/>
        <dbReference type="Rhea" id="RHEA-COMP:11061"/>
        <dbReference type="ChEBI" id="CHEBI:15378"/>
        <dbReference type="ChEBI" id="CHEBI:30013"/>
        <dbReference type="ChEBI" id="CHEBI:57692"/>
        <dbReference type="ChEBI" id="CHEBI:74257"/>
        <dbReference type="ChEBI" id="CHEBI:456215"/>
        <dbReference type="EC" id="2.7.1.180"/>
    </reaction>
</comment>
<keyword evidence="5 10" id="KW-0479">Metal-binding</keyword>
<evidence type="ECO:0000256" key="1">
    <source>
        <dbReference type="ARBA" id="ARBA00011955"/>
    </source>
</evidence>
<accession>A0A9D5K9P7</accession>
<comment type="function">
    <text evidence="12">Flavin transferase that catalyzes the transfer of the FMN moiety of FAD and its covalent binding to the hydroxyl group of a threonine residue in a target flavoprotein.</text>
</comment>
<evidence type="ECO:0000256" key="8">
    <source>
        <dbReference type="ARBA" id="ARBA00031306"/>
    </source>
</evidence>
<dbReference type="InterPro" id="IPR024932">
    <property type="entry name" value="ApbE"/>
</dbReference>
<evidence type="ECO:0000256" key="11">
    <source>
        <dbReference type="PIRSR" id="PIRSR006268-2"/>
    </source>
</evidence>
<dbReference type="GO" id="GO:0046872">
    <property type="term" value="F:metal ion binding"/>
    <property type="evidence" value="ECO:0007669"/>
    <property type="project" value="UniProtKB-UniRule"/>
</dbReference>
<keyword evidence="12" id="KW-0472">Membrane</keyword>
<dbReference type="PROSITE" id="PS51257">
    <property type="entry name" value="PROKAR_LIPOPROTEIN"/>
    <property type="match status" value="1"/>
</dbReference>
<evidence type="ECO:0000256" key="7">
    <source>
        <dbReference type="ARBA" id="ARBA00022842"/>
    </source>
</evidence>
<dbReference type="GO" id="GO:0016740">
    <property type="term" value="F:transferase activity"/>
    <property type="evidence" value="ECO:0007669"/>
    <property type="project" value="UniProtKB-UniRule"/>
</dbReference>
<reference evidence="13" key="1">
    <citation type="submission" date="2019-11" db="EMBL/GenBank/DDBJ databases">
        <title>Microbial mats filling the niche in hypersaline microbial mats.</title>
        <authorList>
            <person name="Wong H.L."/>
            <person name="Macleod F.I."/>
            <person name="White R.A. III"/>
            <person name="Burns B.P."/>
        </authorList>
    </citation>
    <scope>NUCLEOTIDE SEQUENCE</scope>
    <source>
        <strain evidence="13">Bin_327</strain>
    </source>
</reference>
<sequence>MRAKIPLLLISLLLSGCQSERKLEETRFFMNTYVRVKAWGNRDDSLEHVMEQVFEEIARVETLTSHFNEKSLLTGGSIDHVVASEELAGLLSQSIEISNLSNGAFDPTVYPILQVWGFYDTTENRIPTETEIGKALSLVDWKSVEVSGDRIITNGAGLDLSAIAKGYAVDRAAAVLADKGIRTALIDAGGDIRCVGRKQGNWIIGIKHPRNEGLLGTIEIIEGSVATSGDYENYFEIDGRRYHHLMDPRTGRPAAEVISATVIAPTALQADAWATALFVMGKQGLNTLEEIEGLEGLVVLRDMSVEKTTGFPELKAVQ</sequence>
<comment type="cofactor">
    <cofactor evidence="11">
        <name>Mg(2+)</name>
        <dbReference type="ChEBI" id="CHEBI:18420"/>
    </cofactor>
    <cofactor evidence="11">
        <name>Mn(2+)</name>
        <dbReference type="ChEBI" id="CHEBI:29035"/>
    </cofactor>
    <text evidence="11">Magnesium. Can also use manganese.</text>
</comment>
<dbReference type="Proteomes" id="UP000630660">
    <property type="component" value="Unassembled WGS sequence"/>
</dbReference>
<dbReference type="Pfam" id="PF02424">
    <property type="entry name" value="ApbE"/>
    <property type="match status" value="1"/>
</dbReference>
<protein>
    <recommendedName>
        <fullName evidence="2 10">FAD:protein FMN transferase</fullName>
        <ecNumber evidence="1 10">2.7.1.180</ecNumber>
    </recommendedName>
    <alternativeName>
        <fullName evidence="8 10">Flavin transferase</fullName>
    </alternativeName>
</protein>
<dbReference type="PANTHER" id="PTHR30040">
    <property type="entry name" value="THIAMINE BIOSYNTHESIS LIPOPROTEIN APBE"/>
    <property type="match status" value="1"/>
</dbReference>
<keyword evidence="3 10" id="KW-0285">Flavoprotein</keyword>
<keyword evidence="4 10" id="KW-0808">Transferase</keyword>
<feature type="binding site" evidence="11">
    <location>
        <position position="271"/>
    </location>
    <ligand>
        <name>Mg(2+)</name>
        <dbReference type="ChEBI" id="CHEBI:18420"/>
    </ligand>
</feature>
<keyword evidence="12" id="KW-1003">Cell membrane</keyword>
<evidence type="ECO:0000256" key="10">
    <source>
        <dbReference type="PIRNR" id="PIRNR006268"/>
    </source>
</evidence>
<name>A0A9D5K9P7_UNCW3</name>
<comment type="caution">
    <text evidence="13">The sequence shown here is derived from an EMBL/GenBank/DDBJ whole genome shotgun (WGS) entry which is preliminary data.</text>
</comment>
<organism evidence="13 14">
    <name type="scientific">candidate division WOR-3 bacterium</name>
    <dbReference type="NCBI Taxonomy" id="2052148"/>
    <lineage>
        <taxon>Bacteria</taxon>
        <taxon>Bacteria division WOR-3</taxon>
    </lineage>
</organism>
<dbReference type="GO" id="GO:0005886">
    <property type="term" value="C:plasma membrane"/>
    <property type="evidence" value="ECO:0007669"/>
    <property type="project" value="UniProtKB-SubCell"/>
</dbReference>
<evidence type="ECO:0000256" key="12">
    <source>
        <dbReference type="RuleBase" id="RU363002"/>
    </source>
</evidence>
<keyword evidence="6 10" id="KW-0274">FAD</keyword>
<keyword evidence="7 10" id="KW-0460">Magnesium</keyword>
<dbReference type="AlphaFoldDB" id="A0A9D5K9P7"/>